<dbReference type="PANTHER" id="PTHR46928">
    <property type="entry name" value="MESENCHYME-SPECIFIC CELL SURFACE GLYCOPROTEIN"/>
    <property type="match status" value="1"/>
</dbReference>
<gene>
    <name evidence="3" type="ORF">OSR52_16360</name>
</gene>
<dbReference type="InterPro" id="IPR052956">
    <property type="entry name" value="Mesenchyme-surface_protein"/>
</dbReference>
<name>A0ABT6FVZ3_9FLAO</name>
<dbReference type="InterPro" id="IPR011048">
    <property type="entry name" value="Haem_d1_sf"/>
</dbReference>
<dbReference type="SUPFAM" id="SSF50974">
    <property type="entry name" value="Nitrous oxide reductase, N-terminal domain"/>
    <property type="match status" value="1"/>
</dbReference>
<dbReference type="PANTHER" id="PTHR46928:SF1">
    <property type="entry name" value="MESENCHYME-SPECIFIC CELL SURFACE GLYCOPROTEIN"/>
    <property type="match status" value="1"/>
</dbReference>
<organism evidence="3 4">
    <name type="scientific">Galbibacter pacificus</name>
    <dbReference type="NCBI Taxonomy" id="2996052"/>
    <lineage>
        <taxon>Bacteria</taxon>
        <taxon>Pseudomonadati</taxon>
        <taxon>Bacteroidota</taxon>
        <taxon>Flavobacteriia</taxon>
        <taxon>Flavobacteriales</taxon>
        <taxon>Flavobacteriaceae</taxon>
        <taxon>Galbibacter</taxon>
    </lineage>
</organism>
<dbReference type="NCBIfam" id="NF038117">
    <property type="entry name" value="choice_anch_I"/>
    <property type="match status" value="1"/>
</dbReference>
<protein>
    <submittedName>
        <fullName evidence="3">Choice-of-anchor I family protein</fullName>
    </submittedName>
</protein>
<dbReference type="InterPro" id="IPR011045">
    <property type="entry name" value="N2O_reductase_N"/>
</dbReference>
<evidence type="ECO:0000256" key="1">
    <source>
        <dbReference type="SAM" id="SignalP"/>
    </source>
</evidence>
<dbReference type="InterPro" id="IPR015943">
    <property type="entry name" value="WD40/YVTN_repeat-like_dom_sf"/>
</dbReference>
<sequence>MKLKNSIVFASMAIVFAACTSDDDNNGGEEIPPSTDVNFSYVTTINAGGTTEISAFDAETNKLFTVNPDNNEVMVFDLSNPSTPSQLGAIDVSAMGTPNSVSIKNGLLAVAVEASNKQSNGSVMVYNAVSQALQNNYTVGALPDMVIFSPDGKYIVTADEGEPSSDYLNDPKGSVSIIEVASGAVFTLTFDAFEAQENTLKENGFRVFGPNASLAQDVEPEYVAISDDSKTAWVTLQENNGIAKVNLASKEIEAIYPLGFKDHSLAENMLDASDKDDMTELRNWPVSGIYHPDAIEYINVDGVSYIITANEGDARDYDAFSEEERVEDITLDPTAFPDAEVLQAKENLGRLKITNTIGDTDMDGDYDKLYAYGARSFSIWSENVSLVYDSGSDISQKVLEFTPGSFNADEGEVDGRSDDKGAEPEAVEVLKVGERVVLFVGLERNSQVMVYDITNPTAPAFIQILERAGDMAPEGVLAIAASDSPTEKELLIVTHEDSGTISIYENQ</sequence>
<proteinExistence type="predicted"/>
<dbReference type="Proteomes" id="UP001153642">
    <property type="component" value="Unassembled WGS sequence"/>
</dbReference>
<dbReference type="Gene3D" id="2.130.10.10">
    <property type="entry name" value="YVTN repeat-like/Quinoprotein amine dehydrogenase"/>
    <property type="match status" value="1"/>
</dbReference>
<evidence type="ECO:0000313" key="4">
    <source>
        <dbReference type="Proteomes" id="UP001153642"/>
    </source>
</evidence>
<feature type="signal peptide" evidence="1">
    <location>
        <begin position="1"/>
        <end position="17"/>
    </location>
</feature>
<feature type="domain" description="Choice-of-anchor I" evidence="2">
    <location>
        <begin position="38"/>
        <end position="505"/>
    </location>
</feature>
<dbReference type="RefSeq" id="WP_277901330.1">
    <property type="nucleotide sequence ID" value="NZ_JAPMUA010000007.1"/>
</dbReference>
<dbReference type="InterPro" id="IPR055188">
    <property type="entry name" value="Choice_anch_I"/>
</dbReference>
<comment type="caution">
    <text evidence="3">The sequence shown here is derived from an EMBL/GenBank/DDBJ whole genome shotgun (WGS) entry which is preliminary data.</text>
</comment>
<dbReference type="EMBL" id="JAPMUA010000007">
    <property type="protein sequence ID" value="MDG3587438.1"/>
    <property type="molecule type" value="Genomic_DNA"/>
</dbReference>
<feature type="chain" id="PRO_5046665095" evidence="1">
    <location>
        <begin position="18"/>
        <end position="507"/>
    </location>
</feature>
<reference evidence="3" key="1">
    <citation type="submission" date="2022-11" db="EMBL/GenBank/DDBJ databases">
        <title>High-quality draft genome sequence of Galbibacter sp. strain CMA-7.</title>
        <authorList>
            <person name="Wei L."/>
            <person name="Dong C."/>
            <person name="Shao Z."/>
        </authorList>
    </citation>
    <scope>NUCLEOTIDE SEQUENCE</scope>
    <source>
        <strain evidence="3">CMA-7</strain>
    </source>
</reference>
<accession>A0ABT6FVZ3</accession>
<evidence type="ECO:0000259" key="2">
    <source>
        <dbReference type="Pfam" id="PF22494"/>
    </source>
</evidence>
<keyword evidence="1" id="KW-0732">Signal</keyword>
<evidence type="ECO:0000313" key="3">
    <source>
        <dbReference type="EMBL" id="MDG3587438.1"/>
    </source>
</evidence>
<dbReference type="Pfam" id="PF22494">
    <property type="entry name" value="choice_anch_I"/>
    <property type="match status" value="1"/>
</dbReference>
<dbReference type="PROSITE" id="PS51257">
    <property type="entry name" value="PROKAR_LIPOPROTEIN"/>
    <property type="match status" value="1"/>
</dbReference>
<keyword evidence="4" id="KW-1185">Reference proteome</keyword>
<dbReference type="SUPFAM" id="SSF51004">
    <property type="entry name" value="C-terminal (heme d1) domain of cytochrome cd1-nitrite reductase"/>
    <property type="match status" value="1"/>
</dbReference>